<dbReference type="EMBL" id="MN740753">
    <property type="protein sequence ID" value="QHU10296.1"/>
    <property type="molecule type" value="Genomic_DNA"/>
</dbReference>
<protein>
    <recommendedName>
        <fullName evidence="2">Protein kinase domain-containing protein</fullName>
    </recommendedName>
</protein>
<evidence type="ECO:0008006" key="2">
    <source>
        <dbReference type="Google" id="ProtNLM"/>
    </source>
</evidence>
<dbReference type="AlphaFoldDB" id="A0A6C0JZP3"/>
<dbReference type="SUPFAM" id="SSF56112">
    <property type="entry name" value="Protein kinase-like (PK-like)"/>
    <property type="match status" value="1"/>
</dbReference>
<reference evidence="1" key="1">
    <citation type="journal article" date="2020" name="Nature">
        <title>Giant virus diversity and host interactions through global metagenomics.</title>
        <authorList>
            <person name="Schulz F."/>
            <person name="Roux S."/>
            <person name="Paez-Espino D."/>
            <person name="Jungbluth S."/>
            <person name="Walsh D.A."/>
            <person name="Denef V.J."/>
            <person name="McMahon K.D."/>
            <person name="Konstantinidis K.T."/>
            <person name="Eloe-Fadrosh E.A."/>
            <person name="Kyrpides N.C."/>
            <person name="Woyke T."/>
        </authorList>
    </citation>
    <scope>NUCLEOTIDE SEQUENCE</scope>
    <source>
        <strain evidence="1">GVMAG-S-1101164-67</strain>
    </source>
</reference>
<dbReference type="Gene3D" id="1.10.510.10">
    <property type="entry name" value="Transferase(Phosphotransferase) domain 1"/>
    <property type="match status" value="1"/>
</dbReference>
<organism evidence="1">
    <name type="scientific">viral metagenome</name>
    <dbReference type="NCBI Taxonomy" id="1070528"/>
    <lineage>
        <taxon>unclassified sequences</taxon>
        <taxon>metagenomes</taxon>
        <taxon>organismal metagenomes</taxon>
    </lineage>
</organism>
<evidence type="ECO:0000313" key="1">
    <source>
        <dbReference type="EMBL" id="QHU10296.1"/>
    </source>
</evidence>
<proteinExistence type="predicted"/>
<dbReference type="InterPro" id="IPR011009">
    <property type="entry name" value="Kinase-like_dom_sf"/>
</dbReference>
<name>A0A6C0JZP3_9ZZZZ</name>
<accession>A0A6C0JZP3</accession>
<sequence>MPYKNKCFSTCRKRAKSECNHPQCRYNNGKQYQYCRLSHSYKMNEACKPELRERIKKGTRKAKTPITILEDELPLSFTTPPQVGPDEEFVTPPDSVTKESIKEFRERIKKANATRKIKKFFKKHQNKRRAHFLKAICSDADVCMAFGTEAAKIKKHFDNFDNFDLLSKPAQQIGSPSANGFVKDLTYERDGYVANAILKSSASDHADNLLYEGLVGKFLNKKGKQFPCFVETYGIYLYDPNDPAAYFEMRTNKLSDPMVLKTGLSKLHVVHPVHLSFACKHSLYVAVLIQHLRDAQPFKMMLDDNKFISEDLLNVLYQVYMPLAMLSTEFTHYDLHYNNVLLYEPVKGKYIHYHYHRSDYVGGGPPIITSFKCKYIAKIIDYGRCYFNDKENRGFTGSSNSLYTEVCSAPECIMCGRYTGFGKLTPRVSKDLAIHSFICSQKSNQSHDLRFLYMTRCELKKRAKTFITNASLLKVLEKVIYGAGIPLDKEDKEKLKNHPNQWIYYGTKENLGSGLPRSVNNISDAYSELERLMSDSWIQAYNDIFYAPLSKLGDLHIYDDGRPMRYVPA</sequence>